<comment type="subcellular location">
    <subcellularLocation>
        <location evidence="1">Cytoplasm</location>
    </subcellularLocation>
</comment>
<evidence type="ECO:0000256" key="4">
    <source>
        <dbReference type="SAM" id="MobiDB-lite"/>
    </source>
</evidence>
<feature type="compositionally biased region" description="Basic and acidic residues" evidence="4">
    <location>
        <begin position="323"/>
        <end position="347"/>
    </location>
</feature>
<proteinExistence type="predicted"/>
<keyword evidence="2" id="KW-0963">Cytoplasm</keyword>
<name>A0AAV5AB03_9AGAM</name>
<evidence type="ECO:0008006" key="9">
    <source>
        <dbReference type="Google" id="ProtNLM"/>
    </source>
</evidence>
<dbReference type="Pfam" id="PF12808">
    <property type="entry name" value="Mto2_bdg"/>
    <property type="match status" value="1"/>
</dbReference>
<dbReference type="SUPFAM" id="SSF57997">
    <property type="entry name" value="Tropomyosin"/>
    <property type="match status" value="1"/>
</dbReference>
<feature type="coiled-coil region" evidence="3">
    <location>
        <begin position="822"/>
        <end position="870"/>
    </location>
</feature>
<evidence type="ECO:0000256" key="1">
    <source>
        <dbReference type="ARBA" id="ARBA00004496"/>
    </source>
</evidence>
<evidence type="ECO:0000259" key="5">
    <source>
        <dbReference type="Pfam" id="PF07989"/>
    </source>
</evidence>
<protein>
    <recommendedName>
        <fullName evidence="9">Centrosomin N-terminal motif 1 domain-containing protein</fullName>
    </recommendedName>
</protein>
<accession>A0AAV5AB03</accession>
<feature type="coiled-coil region" evidence="3">
    <location>
        <begin position="906"/>
        <end position="990"/>
    </location>
</feature>
<keyword evidence="3" id="KW-0175">Coiled coil</keyword>
<dbReference type="EMBL" id="BPWL01000006">
    <property type="protein sequence ID" value="GJJ11520.1"/>
    <property type="molecule type" value="Genomic_DNA"/>
</dbReference>
<dbReference type="AlphaFoldDB" id="A0AAV5AB03"/>
<dbReference type="Pfam" id="PF07989">
    <property type="entry name" value="Cnn_1N"/>
    <property type="match status" value="1"/>
</dbReference>
<evidence type="ECO:0000259" key="6">
    <source>
        <dbReference type="Pfam" id="PF12808"/>
    </source>
</evidence>
<gene>
    <name evidence="7" type="ORF">Clacol_005753</name>
</gene>
<feature type="domain" description="Mto1-like Mto2p-binding" evidence="6">
    <location>
        <begin position="933"/>
        <end position="983"/>
    </location>
</feature>
<feature type="region of interest" description="Disordered" evidence="4">
    <location>
        <begin position="323"/>
        <end position="349"/>
    </location>
</feature>
<dbReference type="Proteomes" id="UP001050691">
    <property type="component" value="Unassembled WGS sequence"/>
</dbReference>
<feature type="coiled-coil region" evidence="3">
    <location>
        <begin position="96"/>
        <end position="123"/>
    </location>
</feature>
<dbReference type="PANTHER" id="PTHR19327">
    <property type="entry name" value="GOLGIN"/>
    <property type="match status" value="1"/>
</dbReference>
<keyword evidence="8" id="KW-1185">Reference proteome</keyword>
<feature type="domain" description="Centrosomin N-terminal motif 1" evidence="5">
    <location>
        <begin position="95"/>
        <end position="167"/>
    </location>
</feature>
<evidence type="ECO:0000256" key="2">
    <source>
        <dbReference type="ARBA" id="ARBA00022490"/>
    </source>
</evidence>
<evidence type="ECO:0000313" key="8">
    <source>
        <dbReference type="Proteomes" id="UP001050691"/>
    </source>
</evidence>
<dbReference type="GO" id="GO:0005815">
    <property type="term" value="C:microtubule organizing center"/>
    <property type="evidence" value="ECO:0007669"/>
    <property type="project" value="InterPro"/>
</dbReference>
<dbReference type="Gene3D" id="1.10.287.1490">
    <property type="match status" value="2"/>
</dbReference>
<evidence type="ECO:0000256" key="3">
    <source>
        <dbReference type="SAM" id="Coils"/>
    </source>
</evidence>
<dbReference type="GO" id="GO:0005737">
    <property type="term" value="C:cytoplasm"/>
    <property type="evidence" value="ECO:0007669"/>
    <property type="project" value="UniProtKB-SubCell"/>
</dbReference>
<feature type="coiled-coil region" evidence="3">
    <location>
        <begin position="541"/>
        <end position="730"/>
    </location>
</feature>
<comment type="caution">
    <text evidence="7">The sequence shown here is derived from an EMBL/GenBank/DDBJ whole genome shotgun (WGS) entry which is preliminary data.</text>
</comment>
<feature type="compositionally biased region" description="Polar residues" evidence="4">
    <location>
        <begin position="31"/>
        <end position="54"/>
    </location>
</feature>
<feature type="region of interest" description="Disordered" evidence="4">
    <location>
        <begin position="1"/>
        <end position="91"/>
    </location>
</feature>
<organism evidence="7 8">
    <name type="scientific">Clathrus columnatus</name>
    <dbReference type="NCBI Taxonomy" id="1419009"/>
    <lineage>
        <taxon>Eukaryota</taxon>
        <taxon>Fungi</taxon>
        <taxon>Dikarya</taxon>
        <taxon>Basidiomycota</taxon>
        <taxon>Agaricomycotina</taxon>
        <taxon>Agaricomycetes</taxon>
        <taxon>Phallomycetidae</taxon>
        <taxon>Phallales</taxon>
        <taxon>Clathraceae</taxon>
        <taxon>Clathrus</taxon>
    </lineage>
</organism>
<sequence>MPAFESMLEDSGNTFPDMSLGSLGDGPPSTAGPSSQPQSATKSRVRSDTASTPIAASKRFATPAENGEEDDQHEEPPTPMAIKTKSSAKGGVHLTLREQEKIIDSLKKENFSLKLKVHFLEERLNQLAPEHVEAAFKQNINLKIEVQSRGVELKKYKKLLLELEKELQVAQKGAGGSKAREKDLEEALVEREREIRELRRRRAVGPEDGALREAEARNAELEDHQAVLEEELESMKAAMEEKLNEIDRLKDELFQRGNVSMASDGGETRRARLERQLAVAQDTIEDLRAQHDEDQQHLAQYEEDKEILEDEVERLKLALEDSERRREAETFERSESRTQLLEEREERDALEDTLNSVRDQLAATSIELQQREDELDLKNRELDEMTMEHEVFIADAKDAWRGELAELRTQNDELRDVIAEHETELQEKNAQLEEQDNIIRQLENMFELKDEEVKANNAEITKLSQQVWDTEDELERVRVQFDRFKQESVADRESLETITAALKEKLSSTKAQLQESTALYEQCHQEILVHRAREEELGRHAEALAAELNSDREVREQLENEMDSLERQQEDEQRQHRRALEEKQAELKTALDDISRLKTLLAERDADYTTLQNALKNLEAENKRVGESHTTDRFSLELELDRLKRDLSRAEDDLSRVRAELAAREVSYREREAQLDKLHSMNRDLTAEIAVQTQARMNITEKLDSVQNSLKSTETELATQRTRVGELEQRLSKDQRALLTNETQFRDQLTERNTLLLTIYQYLDKILGVDKVQKKGATETKPFTNFAVFHDNLISKLKALSQIQLDFDKRMKEAEGRIMEQYNIVKKRLENYSKQIDNFERAVKAALETKQAWRRKYMAKEGELEALKSTNTALTTQLSSVKSSPNSRDAELRAANAKFVNSERRVVVYQNQLASAEETNAQLLEKHQMAEHKWEARVKEYENRLKAAEEKIKRERQGAKERVAELDNHVKMLQKQIEESRRHATQLSEISILIWDVHIMQNLYWPDLLL</sequence>
<dbReference type="InterPro" id="IPR024545">
    <property type="entry name" value="Mto1-like_Mto2p-bd"/>
</dbReference>
<dbReference type="InterPro" id="IPR012943">
    <property type="entry name" value="Cnn_1N"/>
</dbReference>
<evidence type="ECO:0000313" key="7">
    <source>
        <dbReference type="EMBL" id="GJJ11520.1"/>
    </source>
</evidence>
<reference evidence="7" key="1">
    <citation type="submission" date="2021-10" db="EMBL/GenBank/DDBJ databases">
        <title>De novo Genome Assembly of Clathrus columnatus (Basidiomycota, Fungi) Using Illumina and Nanopore Sequence Data.</title>
        <authorList>
            <person name="Ogiso-Tanaka E."/>
            <person name="Itagaki H."/>
            <person name="Hosoya T."/>
            <person name="Hosaka K."/>
        </authorList>
    </citation>
    <scope>NUCLEOTIDE SEQUENCE</scope>
    <source>
        <strain evidence="7">MO-923</strain>
    </source>
</reference>
<dbReference type="PANTHER" id="PTHR19327:SF0">
    <property type="entry name" value="GOLGIN SUBFAMILY A MEMBER 4"/>
    <property type="match status" value="1"/>
</dbReference>